<keyword evidence="2" id="KW-1185">Reference proteome</keyword>
<dbReference type="RefSeq" id="WP_170194902.1">
    <property type="nucleotide sequence ID" value="NZ_JABBNB010000013.1"/>
</dbReference>
<organism evidence="1 2">
    <name type="scientific">Gordonia asplenii</name>
    <dbReference type="NCBI Taxonomy" id="2725283"/>
    <lineage>
        <taxon>Bacteria</taxon>
        <taxon>Bacillati</taxon>
        <taxon>Actinomycetota</taxon>
        <taxon>Actinomycetes</taxon>
        <taxon>Mycobacteriales</taxon>
        <taxon>Gordoniaceae</taxon>
        <taxon>Gordonia</taxon>
    </lineage>
</organism>
<name>A0A848KU14_9ACTN</name>
<evidence type="ECO:0000313" key="1">
    <source>
        <dbReference type="EMBL" id="NMO02404.1"/>
    </source>
</evidence>
<dbReference type="AlphaFoldDB" id="A0A848KU14"/>
<dbReference type="Proteomes" id="UP000550729">
    <property type="component" value="Unassembled WGS sequence"/>
</dbReference>
<reference evidence="1 2" key="1">
    <citation type="submission" date="2020-04" db="EMBL/GenBank/DDBJ databases">
        <title>Gordonia sp. nov. TBRC 11910.</title>
        <authorList>
            <person name="Suriyachadkun C."/>
        </authorList>
    </citation>
    <scope>NUCLEOTIDE SEQUENCE [LARGE SCALE GENOMIC DNA]</scope>
    <source>
        <strain evidence="1 2">TBRC 11910</strain>
    </source>
</reference>
<comment type="caution">
    <text evidence="1">The sequence shown here is derived from an EMBL/GenBank/DDBJ whole genome shotgun (WGS) entry which is preliminary data.</text>
</comment>
<proteinExistence type="predicted"/>
<accession>A0A848KU14</accession>
<evidence type="ECO:0000313" key="2">
    <source>
        <dbReference type="Proteomes" id="UP000550729"/>
    </source>
</evidence>
<protein>
    <submittedName>
        <fullName evidence="1">Uncharacterized protein</fullName>
    </submittedName>
</protein>
<dbReference type="EMBL" id="JABBNB010000013">
    <property type="protein sequence ID" value="NMO02404.1"/>
    <property type="molecule type" value="Genomic_DNA"/>
</dbReference>
<sequence>MTAPVVLVAATDTAVTGSADLAAQATDIDSRITAFGDLAPIAASVGAGFPDTAAIRRAVSFLVDADIGRILTDLDAVVAAHQSFQNAEDAMAQRSLASSWQGRSADAALAAVDVHSRASSWRLPTLTAIAATAAPALSGLKTVLHNVFGAIDAVCDPILAGTPVATVPSALAGGTLRPNVVADEIAARVRLFDQATSLGRTALHDILAEFVGVDAHTSTGDLALAGEQ</sequence>
<gene>
    <name evidence="1" type="ORF">HH308_14390</name>
</gene>